<evidence type="ECO:0000313" key="2">
    <source>
        <dbReference type="Proteomes" id="UP000184267"/>
    </source>
</evidence>
<dbReference type="Proteomes" id="UP000184267">
    <property type="component" value="Unassembled WGS sequence"/>
</dbReference>
<protein>
    <submittedName>
        <fullName evidence="1">Uncharacterized protein</fullName>
    </submittedName>
</protein>
<comment type="caution">
    <text evidence="1">The sequence shown here is derived from an EMBL/GenBank/DDBJ whole genome shotgun (WGS) entry which is preliminary data.</text>
</comment>
<dbReference type="EMBL" id="MNAD01001654">
    <property type="protein sequence ID" value="OJT02663.1"/>
    <property type="molecule type" value="Genomic_DNA"/>
</dbReference>
<evidence type="ECO:0000313" key="1">
    <source>
        <dbReference type="EMBL" id="OJT02663.1"/>
    </source>
</evidence>
<organism evidence="1 2">
    <name type="scientific">Trametes pubescens</name>
    <name type="common">White-rot fungus</name>
    <dbReference type="NCBI Taxonomy" id="154538"/>
    <lineage>
        <taxon>Eukaryota</taxon>
        <taxon>Fungi</taxon>
        <taxon>Dikarya</taxon>
        <taxon>Basidiomycota</taxon>
        <taxon>Agaricomycotina</taxon>
        <taxon>Agaricomycetes</taxon>
        <taxon>Polyporales</taxon>
        <taxon>Polyporaceae</taxon>
        <taxon>Trametes</taxon>
    </lineage>
</organism>
<sequence length="53" mass="6033">ALYKIAVQTKTPRDVGEDRGREKLGESARRIKLDYLFVNNGRLQGGRKSNELD</sequence>
<name>A0A1M2V522_TRAPU</name>
<gene>
    <name evidence="1" type="ORF">TRAPUB_6844</name>
</gene>
<proteinExistence type="predicted"/>
<dbReference type="AlphaFoldDB" id="A0A1M2V522"/>
<reference evidence="1 2" key="1">
    <citation type="submission" date="2016-10" db="EMBL/GenBank/DDBJ databases">
        <title>Genome sequence of the basidiomycete white-rot fungus Trametes pubescens.</title>
        <authorList>
            <person name="Makela M.R."/>
            <person name="Granchi Z."/>
            <person name="Peng M."/>
            <person name="De Vries R.P."/>
            <person name="Grigoriev I."/>
            <person name="Riley R."/>
            <person name="Hilden K."/>
        </authorList>
    </citation>
    <scope>NUCLEOTIDE SEQUENCE [LARGE SCALE GENOMIC DNA]</scope>
    <source>
        <strain evidence="1 2">FBCC735</strain>
    </source>
</reference>
<keyword evidence="2" id="KW-1185">Reference proteome</keyword>
<accession>A0A1M2V522</accession>
<feature type="non-terminal residue" evidence="1">
    <location>
        <position position="1"/>
    </location>
</feature>